<dbReference type="CDD" id="cd02440">
    <property type="entry name" value="AdoMet_MTases"/>
    <property type="match status" value="1"/>
</dbReference>
<proteinExistence type="predicted"/>
<dbReference type="GO" id="GO:0008168">
    <property type="term" value="F:methyltransferase activity"/>
    <property type="evidence" value="ECO:0007669"/>
    <property type="project" value="UniProtKB-KW"/>
</dbReference>
<dbReference type="GO" id="GO:0032259">
    <property type="term" value="P:methylation"/>
    <property type="evidence" value="ECO:0007669"/>
    <property type="project" value="UniProtKB-KW"/>
</dbReference>
<dbReference type="InterPro" id="IPR050447">
    <property type="entry name" value="Erg6_SMT_methyltransf"/>
</dbReference>
<evidence type="ECO:0000313" key="3">
    <source>
        <dbReference type="EMBL" id="MBE3000312.1"/>
    </source>
</evidence>
<dbReference type="InterPro" id="IPR029063">
    <property type="entry name" value="SAM-dependent_MTases_sf"/>
</dbReference>
<dbReference type="Gene3D" id="3.40.50.150">
    <property type="entry name" value="Vaccinia Virus protein VP39"/>
    <property type="match status" value="1"/>
</dbReference>
<gene>
    <name evidence="3" type="ORF">IDM40_16620</name>
</gene>
<dbReference type="Proteomes" id="UP000806528">
    <property type="component" value="Unassembled WGS sequence"/>
</dbReference>
<reference evidence="3 4" key="1">
    <citation type="submission" date="2020-09" db="EMBL/GenBank/DDBJ databases">
        <title>Diversity and distribution of actinomycetes associated with coral in the coast of Hainan.</title>
        <authorList>
            <person name="Li F."/>
        </authorList>
    </citation>
    <scope>NUCLEOTIDE SEQUENCE [LARGE SCALE GENOMIC DNA]</scope>
    <source>
        <strain evidence="3 4">HNM0947</strain>
    </source>
</reference>
<dbReference type="PANTHER" id="PTHR44068">
    <property type="entry name" value="ZGC:194242"/>
    <property type="match status" value="1"/>
</dbReference>
<keyword evidence="4" id="KW-1185">Reference proteome</keyword>
<evidence type="ECO:0000313" key="4">
    <source>
        <dbReference type="Proteomes" id="UP000806528"/>
    </source>
</evidence>
<dbReference type="SUPFAM" id="SSF53335">
    <property type="entry name" value="S-adenosyl-L-methionine-dependent methyltransferases"/>
    <property type="match status" value="1"/>
</dbReference>
<dbReference type="InterPro" id="IPR013216">
    <property type="entry name" value="Methyltransf_11"/>
</dbReference>
<dbReference type="EMBL" id="JADBGI010000014">
    <property type="protein sequence ID" value="MBE3000312.1"/>
    <property type="molecule type" value="Genomic_DNA"/>
</dbReference>
<comment type="caution">
    <text evidence="3">The sequence shown here is derived from an EMBL/GenBank/DDBJ whole genome shotgun (WGS) entry which is preliminary data.</text>
</comment>
<keyword evidence="1" id="KW-0808">Transferase</keyword>
<evidence type="ECO:0000256" key="1">
    <source>
        <dbReference type="ARBA" id="ARBA00022679"/>
    </source>
</evidence>
<name>A0ABR9P8Z8_9ACTN</name>
<accession>A0ABR9P8Z8</accession>
<sequence length="240" mass="26720">MEGLTDTDDISEASARSVERMASYIGPDSSTKVLDVGSGYGGSARHLAKKYGCKVTCLNLSEVENERNRQTNRDEGLDHLIDVVDGSFQELPFKDDSFDVVWSQDAFSHSADRDGVVREVARVLVPGGRFIFTDLMADDDTPVETLGPILERLHLTSMGTLGFYRKSTADAGFKDLGFDDLSPQLPIHYGRVLAETERRDSELDGKISPEYLKKMKAGLREWVKRGEAGDLVWGIHRYQL</sequence>
<organism evidence="3 4">
    <name type="scientific">Nocardiopsis coralli</name>
    <dbReference type="NCBI Taxonomy" id="2772213"/>
    <lineage>
        <taxon>Bacteria</taxon>
        <taxon>Bacillati</taxon>
        <taxon>Actinomycetota</taxon>
        <taxon>Actinomycetes</taxon>
        <taxon>Streptosporangiales</taxon>
        <taxon>Nocardiopsidaceae</taxon>
        <taxon>Nocardiopsis</taxon>
    </lineage>
</organism>
<evidence type="ECO:0000259" key="2">
    <source>
        <dbReference type="Pfam" id="PF08241"/>
    </source>
</evidence>
<dbReference type="Pfam" id="PF08241">
    <property type="entry name" value="Methyltransf_11"/>
    <property type="match status" value="1"/>
</dbReference>
<feature type="domain" description="Methyltransferase type 11" evidence="2">
    <location>
        <begin position="34"/>
        <end position="132"/>
    </location>
</feature>
<protein>
    <submittedName>
        <fullName evidence="3">Methyltransferase domain-containing protein</fullName>
    </submittedName>
</protein>
<dbReference type="PANTHER" id="PTHR44068:SF11">
    <property type="entry name" value="GERANYL DIPHOSPHATE 2-C-METHYLTRANSFERASE"/>
    <property type="match status" value="1"/>
</dbReference>
<keyword evidence="3" id="KW-0489">Methyltransferase</keyword>